<dbReference type="GO" id="GO:0000287">
    <property type="term" value="F:magnesium ion binding"/>
    <property type="evidence" value="ECO:0007669"/>
    <property type="project" value="InterPro"/>
</dbReference>
<evidence type="ECO:0000259" key="5">
    <source>
        <dbReference type="Pfam" id="PF02775"/>
    </source>
</evidence>
<feature type="domain" description="Thiamine pyrophosphate enzyme central" evidence="4">
    <location>
        <begin position="230"/>
        <end position="352"/>
    </location>
</feature>
<sequence>MHVTQGAMRANPMGVAPRRGAADATVVTELVALLERLGVKEAFGVSGGAMAALWDAMSSSSLGVYHFRHENGAAFAAIEASFASGRPTVLFTTTGPGLTNAMTGIVAAREERARVIVLSAYTSASSRGRFAIQETSRSTMPASLYDAGRMFHFASVVEDTRQLDAIESGLAAGLRRRGGFVAHLALDSAVQSAPAARSQVLSAATPVPADSPTLARVADCVNALSDGPFAIWVGFGARDAAAEVAALARRMRAPVMCSPRGKGIFPETDPLFVGVTGLAGHSSVMRYLEDFKPRRLLVLGSRIGEPTSFWDRRFITPEGFVHIDVDPEVPGVAFGTARTLAIVADVGTTLREVLDTLRPPSDGVAPELPHPQIERVQKRGDGRVRPEALMDALQDCVVDRSDATLLSESGNSFLWTTHRLRFAEPHRYRVSTGVGAMGHAAAGVVGAALATGRRAVAVVGDGALLMTNEINTAVKFGAPVAWVVLNDGRYGMCAQGMEALGLVADAAFPQVDFAAFARAQGARAARVDHEVQLDGALAEAMAADGPFVLDVRIDPQCKAPASLRNAALAEPLPPNHERVFPQTNGNGSGH</sequence>
<dbReference type="InterPro" id="IPR029035">
    <property type="entry name" value="DHS-like_NAD/FAD-binding_dom"/>
</dbReference>
<evidence type="ECO:0000259" key="4">
    <source>
        <dbReference type="Pfam" id="PF00205"/>
    </source>
</evidence>
<keyword evidence="2 3" id="KW-0786">Thiamine pyrophosphate</keyword>
<dbReference type="Proteomes" id="UP000580839">
    <property type="component" value="Unassembled WGS sequence"/>
</dbReference>
<organism evidence="7 8">
    <name type="scientific">Eiseniibacteriota bacterium</name>
    <dbReference type="NCBI Taxonomy" id="2212470"/>
    <lineage>
        <taxon>Bacteria</taxon>
        <taxon>Candidatus Eiseniibacteriota</taxon>
    </lineage>
</organism>
<dbReference type="EMBL" id="JABFRW010000023">
    <property type="protein sequence ID" value="NOT32956.1"/>
    <property type="molecule type" value="Genomic_DNA"/>
</dbReference>
<evidence type="ECO:0000259" key="6">
    <source>
        <dbReference type="Pfam" id="PF02776"/>
    </source>
</evidence>
<dbReference type="CDD" id="cd07035">
    <property type="entry name" value="TPP_PYR_POX_like"/>
    <property type="match status" value="1"/>
</dbReference>
<dbReference type="SUPFAM" id="SSF52518">
    <property type="entry name" value="Thiamin diphosphate-binding fold (THDP-binding)"/>
    <property type="match status" value="2"/>
</dbReference>
<feature type="domain" description="Thiamine pyrophosphate enzyme N-terminal TPP-binding" evidence="6">
    <location>
        <begin position="26"/>
        <end position="135"/>
    </location>
</feature>
<dbReference type="SUPFAM" id="SSF52467">
    <property type="entry name" value="DHS-like NAD/FAD-binding domain"/>
    <property type="match status" value="1"/>
</dbReference>
<dbReference type="Pfam" id="PF02775">
    <property type="entry name" value="TPP_enzyme_C"/>
    <property type="match status" value="1"/>
</dbReference>
<dbReference type="PANTHER" id="PTHR42981:SF2">
    <property type="entry name" value="PYRUVATE DEHYDROGENASE [UBIQUINONE]"/>
    <property type="match status" value="1"/>
</dbReference>
<comment type="caution">
    <text evidence="7">The sequence shown here is derived from an EMBL/GenBank/DDBJ whole genome shotgun (WGS) entry which is preliminary data.</text>
</comment>
<dbReference type="AlphaFoldDB" id="A0A849SEU6"/>
<evidence type="ECO:0000256" key="1">
    <source>
        <dbReference type="ARBA" id="ARBA00007812"/>
    </source>
</evidence>
<dbReference type="InterPro" id="IPR012001">
    <property type="entry name" value="Thiamin_PyroP_enz_TPP-bd_dom"/>
</dbReference>
<dbReference type="InterPro" id="IPR011766">
    <property type="entry name" value="TPP_enzyme_TPP-bd"/>
</dbReference>
<dbReference type="InterPro" id="IPR012000">
    <property type="entry name" value="Thiamin_PyroP_enz_cen_dom"/>
</dbReference>
<dbReference type="Gene3D" id="3.40.50.1220">
    <property type="entry name" value="TPP-binding domain"/>
    <property type="match status" value="1"/>
</dbReference>
<dbReference type="CDD" id="cd00568">
    <property type="entry name" value="TPP_enzymes"/>
    <property type="match status" value="1"/>
</dbReference>
<feature type="domain" description="Thiamine pyrophosphate enzyme TPP-binding" evidence="5">
    <location>
        <begin position="409"/>
        <end position="551"/>
    </location>
</feature>
<dbReference type="Pfam" id="PF02776">
    <property type="entry name" value="TPP_enzyme_N"/>
    <property type="match status" value="1"/>
</dbReference>
<dbReference type="Gene3D" id="3.40.50.970">
    <property type="match status" value="2"/>
</dbReference>
<protein>
    <submittedName>
        <fullName evidence="7">Thiamine pyrophosphate-binding protein</fullName>
    </submittedName>
</protein>
<evidence type="ECO:0000313" key="8">
    <source>
        <dbReference type="Proteomes" id="UP000580839"/>
    </source>
</evidence>
<reference evidence="7 8" key="1">
    <citation type="submission" date="2020-04" db="EMBL/GenBank/DDBJ databases">
        <title>Metagenomic profiling of ammonia- and methane-oxidizing microorganisms in a Dutch drinking water treatment plant.</title>
        <authorList>
            <person name="Poghosyan L."/>
            <person name="Leucker S."/>
        </authorList>
    </citation>
    <scope>NUCLEOTIDE SEQUENCE [LARGE SCALE GENOMIC DNA]</scope>
    <source>
        <strain evidence="7">S-RSF-IL-03</strain>
    </source>
</reference>
<name>A0A849SEU6_UNCEI</name>
<dbReference type="InterPro" id="IPR047211">
    <property type="entry name" value="POXB-like"/>
</dbReference>
<dbReference type="InterPro" id="IPR029061">
    <property type="entry name" value="THDP-binding"/>
</dbReference>
<gene>
    <name evidence="7" type="ORF">HOP12_02165</name>
</gene>
<dbReference type="PANTHER" id="PTHR42981">
    <property type="entry name" value="PYRUVATE DEHYDROGENASE [UBIQUINONE]"/>
    <property type="match status" value="1"/>
</dbReference>
<accession>A0A849SEU6</accession>
<evidence type="ECO:0000313" key="7">
    <source>
        <dbReference type="EMBL" id="NOT32956.1"/>
    </source>
</evidence>
<proteinExistence type="inferred from homology"/>
<comment type="similarity">
    <text evidence="1 3">Belongs to the TPP enzyme family.</text>
</comment>
<dbReference type="Pfam" id="PF00205">
    <property type="entry name" value="TPP_enzyme_M"/>
    <property type="match status" value="1"/>
</dbReference>
<evidence type="ECO:0000256" key="2">
    <source>
        <dbReference type="ARBA" id="ARBA00023052"/>
    </source>
</evidence>
<dbReference type="GO" id="GO:0003824">
    <property type="term" value="F:catalytic activity"/>
    <property type="evidence" value="ECO:0007669"/>
    <property type="project" value="InterPro"/>
</dbReference>
<evidence type="ECO:0000256" key="3">
    <source>
        <dbReference type="RuleBase" id="RU362132"/>
    </source>
</evidence>
<dbReference type="GO" id="GO:0030976">
    <property type="term" value="F:thiamine pyrophosphate binding"/>
    <property type="evidence" value="ECO:0007669"/>
    <property type="project" value="InterPro"/>
</dbReference>